<gene>
    <name evidence="2" type="ORF">SAMN05216375_12129</name>
    <name evidence="1" type="ORF">TR210_1928</name>
</gene>
<dbReference type="AlphaFoldDB" id="A0A143Z1F3"/>
<dbReference type="STRING" id="640938.TR210_1928"/>
<keyword evidence="1" id="KW-0808">Transferase</keyword>
<dbReference type="EMBL" id="FJNB01000014">
    <property type="protein sequence ID" value="CZR02703.1"/>
    <property type="molecule type" value="Genomic_DNA"/>
</dbReference>
<reference evidence="1 3" key="1">
    <citation type="submission" date="2016-02" db="EMBL/GenBank/DDBJ databases">
        <authorList>
            <person name="Wen L."/>
            <person name="He K."/>
            <person name="Yang H."/>
        </authorList>
    </citation>
    <scope>NUCLEOTIDE SEQUENCE [LARGE SCALE GENOMIC DNA]</scope>
    <source>
        <strain evidence="1">Trichococcus_R210</strain>
    </source>
</reference>
<dbReference type="InterPro" id="IPR008930">
    <property type="entry name" value="Terpenoid_cyclase/PrenylTrfase"/>
</dbReference>
<evidence type="ECO:0000313" key="4">
    <source>
        <dbReference type="Proteomes" id="UP000199280"/>
    </source>
</evidence>
<proteinExistence type="predicted"/>
<sequence length="322" mass="37326">MEREQIITWLLEGDAAIQYQTRRDLLHEDPAALVELKNRIAEEGWGRAFLDRQQPDGHWGQWFYQPKWTNSHYTLLDLRNLCIPTTPEIKKALDLILETVIASDGGVNPAKGIEQSDICVNGMFLNYACYFGTEEELRSVVDFILSQQLPDGGFNCRLNRSGAWHSSVHSTLSVLEGIREYAIAGYAYRADELQRMEAEGQEFLLRHRLYKSDHTGTTIHPSFLKLVYPPRWHYDILRALDYFQNARHPYDERIQDALEVLKEKRLPDGRWKTQAHHPGAVHFLMEEAGKASRWNTLRCLRVLEYYEQGKKQNESGVDLHGT</sequence>
<name>A0A143Z1F3_9LACT</name>
<evidence type="ECO:0000313" key="3">
    <source>
        <dbReference type="Proteomes" id="UP000076878"/>
    </source>
</evidence>
<reference evidence="2 4" key="2">
    <citation type="submission" date="2016-10" db="EMBL/GenBank/DDBJ databases">
        <authorList>
            <person name="Varghese N."/>
            <person name="Submissions S."/>
        </authorList>
    </citation>
    <scope>NUCLEOTIDE SEQUENCE [LARGE SCALE GENOMIC DNA]</scope>
    <source>
        <strain evidence="2 4">DSM 22150</strain>
    </source>
</reference>
<dbReference type="Gene3D" id="1.50.10.20">
    <property type="match status" value="1"/>
</dbReference>
<dbReference type="EMBL" id="FNYT01000021">
    <property type="protein sequence ID" value="SEJ66728.1"/>
    <property type="molecule type" value="Genomic_DNA"/>
</dbReference>
<dbReference type="Proteomes" id="UP000076878">
    <property type="component" value="Unassembled WGS sequence"/>
</dbReference>
<protein>
    <submittedName>
        <fullName evidence="2">Prenyltransferase and squalene oxidase repeat-containing protein</fullName>
    </submittedName>
    <submittedName>
        <fullName evidence="1">Terpenoid cyclases/protein prenyltransferase alpha-alpha toroid</fullName>
    </submittedName>
</protein>
<dbReference type="SUPFAM" id="SSF48239">
    <property type="entry name" value="Terpenoid cyclases/Protein prenyltransferases"/>
    <property type="match status" value="1"/>
</dbReference>
<dbReference type="GO" id="GO:0016740">
    <property type="term" value="F:transferase activity"/>
    <property type="evidence" value="ECO:0007669"/>
    <property type="project" value="UniProtKB-KW"/>
</dbReference>
<evidence type="ECO:0000313" key="2">
    <source>
        <dbReference type="EMBL" id="SEJ66728.1"/>
    </source>
</evidence>
<accession>A0A143Z1F3</accession>
<dbReference type="OrthoDB" id="370326at2"/>
<keyword evidence="4" id="KW-1185">Reference proteome</keyword>
<organism evidence="1 3">
    <name type="scientific">Trichococcus ilyis</name>
    <dbReference type="NCBI Taxonomy" id="640938"/>
    <lineage>
        <taxon>Bacteria</taxon>
        <taxon>Bacillati</taxon>
        <taxon>Bacillota</taxon>
        <taxon>Bacilli</taxon>
        <taxon>Lactobacillales</taxon>
        <taxon>Carnobacteriaceae</taxon>
        <taxon>Trichococcus</taxon>
    </lineage>
</organism>
<dbReference type="RefSeq" id="WP_068623357.1">
    <property type="nucleotide sequence ID" value="NZ_FJNB01000014.1"/>
</dbReference>
<evidence type="ECO:0000313" key="1">
    <source>
        <dbReference type="EMBL" id="CZR02703.1"/>
    </source>
</evidence>
<dbReference type="Proteomes" id="UP000199280">
    <property type="component" value="Unassembled WGS sequence"/>
</dbReference>